<dbReference type="InterPro" id="IPR022263">
    <property type="entry name" value="KxYKxGKxW"/>
</dbReference>
<dbReference type="RefSeq" id="WP_249512806.1">
    <property type="nucleotide sequence ID" value="NZ_CP093365.1"/>
</dbReference>
<dbReference type="SUPFAM" id="SSF49899">
    <property type="entry name" value="Concanavalin A-like lectins/glucanases"/>
    <property type="match status" value="1"/>
</dbReference>
<evidence type="ECO:0000256" key="1">
    <source>
        <dbReference type="ARBA" id="ARBA00022729"/>
    </source>
</evidence>
<feature type="domain" description="Mub B2-like" evidence="4">
    <location>
        <begin position="1445"/>
        <end position="1557"/>
    </location>
</feature>
<feature type="region of interest" description="Disordered" evidence="2">
    <location>
        <begin position="104"/>
        <end position="161"/>
    </location>
</feature>
<feature type="region of interest" description="Disordered" evidence="2">
    <location>
        <begin position="1423"/>
        <end position="1442"/>
    </location>
</feature>
<feature type="domain" description="Mub B2-like" evidence="4">
    <location>
        <begin position="1591"/>
        <end position="1704"/>
    </location>
</feature>
<name>A0ABY4PDD0_9LACO</name>
<evidence type="ECO:0000256" key="3">
    <source>
        <dbReference type="SAM" id="Phobius"/>
    </source>
</evidence>
<feature type="compositionally biased region" description="Polar residues" evidence="2">
    <location>
        <begin position="2031"/>
        <end position="2049"/>
    </location>
</feature>
<evidence type="ECO:0000259" key="4">
    <source>
        <dbReference type="Pfam" id="PF17966"/>
    </source>
</evidence>
<dbReference type="InterPro" id="IPR056573">
    <property type="entry name" value="Lectin_L-type_dom"/>
</dbReference>
<dbReference type="Gene3D" id="2.60.120.200">
    <property type="match status" value="1"/>
</dbReference>
<feature type="region of interest" description="Disordered" evidence="2">
    <location>
        <begin position="1558"/>
        <end position="1583"/>
    </location>
</feature>
<keyword evidence="3" id="KW-0812">Transmembrane</keyword>
<dbReference type="EMBL" id="CP093365">
    <property type="protein sequence ID" value="UQS83580.1"/>
    <property type="molecule type" value="Genomic_DNA"/>
</dbReference>
<dbReference type="Pfam" id="PF18483">
    <property type="entry name" value="Lectin_L-type_dom"/>
    <property type="match status" value="1"/>
</dbReference>
<keyword evidence="3" id="KW-1133">Transmembrane helix</keyword>
<feature type="domain" description="Mub B2-like" evidence="4">
    <location>
        <begin position="1156"/>
        <end position="1266"/>
    </location>
</feature>
<dbReference type="Gene3D" id="2.60.40.4300">
    <property type="match status" value="10"/>
</dbReference>
<sequence>MTKYQQEQKVHYKMYKAKKHWVFAAITTSTIFFFGANLNNITTRAATLTDGASEDSNQATLNNDDISPTNTVTTKQAPVANVNNSQMTTSQSAATADFTAANTPQNNVAVDPATSKTTNYSASTSSINQTDTTSTNNQTNSSPASTNFTKNSLGRDNRYTPSIKQVSYKDVLRESGLDENGMANVTKDNFLDYFDYNGSGTYDPNTGLFTFTPDDRSHVGSFSLKNKIDLSHDFSLNGQVRLGSKPSYYGGADGVSFALHTGNTNDIGAFGGNLGIGGLQNAQGFKLDTFPNDAQKPDPTNSDNEFGWDADPVPQGYYAYGGFVTTDFRPAVEGTDGNTYPRWWATVDKDSVQGLDYTDMDNQLHDFTVTYTASTRELKVTFKQYSGQTLTWTKTIPDTDMYKSVSLMMAASTGWNTNLQEFKINQFQFTPAPFVNLQYVDLNGNPIGDGTVEQKVTISNDGTTYSAQNPPEISGYEFVKVDESQGIPASGDLDDDTNGKTVTYVYKPVAKSGTHIITYDDNLVAGATIPDTDVTVPDEAASDQLRVTVKRTIHYVDGSTGKKIADDKPQTVDYYLVAVVNDDGTFLGYDTDGDGKVDQTDRDAALTDIGAQGDTTNTNIKNFAEVTSPSIDGYNAPDKATVDAAPAQIKDDDSSDVTVYYSKANQTESGYGVVTGGDNNNALPDGVNEDDLVDTVTRTIHYQDQAQPGIAISPDVVQRVDYNLTGIIDKTDGNKLIGYDTDNDGIPDVLISDYSSVQDAKDAAVTKVAQNFQQQESPSVYGYSTPDHPYVNSSSAVPGASDVTVYYAKLPVLSNDVVQIGADAGIKEGYTIDPRDPDGVTWPEEAYATNLKSETTRTINYVDADNTDQVVAKPIVQTIDYQVQAQFTLQETDGKVTGITFDGYVKPDGSTTKDKDEAIQANYPQDLTASEVISPNLSAQDYGDPDISTVEATDIPYGSQNQTVTVKYTKNKMISVTDNPDADPITGKTPVSENSEVTMPEEAWQINSTGNVQRTINYVTSDGSTLPNDENGNKVESVIQTVPYSLTAIVNEKTGDFVGYDTDGDGWADTKDKKAAVEAYLKDNNRTFYVQDSPVVPGYTADLTTVPVVDAELNTPDVKVKYTPNKTVTVSGEGHQTGDPIDGSEATLPAEAASDALDGSVDRTISYQFSDGTQAVNNGVAVSSVPQSVEYHLKGIVDQTTGDFLGYDTNGDDKVDTTDKTTAIQAALKNTQFPSQDSPTIAGYTASQDKVPASQEDKDVIVYYTHDDVVAVDGNDLNTDQTTIDDGNGGTIDLSADAQFDALNGKVQQTISYVADDGSLPDANAAKSDVQTHPYHLVAIVDANGTFLGYDTDGDKTVDTKDKNEAIDAYFKQNSESYSSIKSPKQLGYTPNQKAVEGNQVDHESPTVTVTYTKDGTIPISGGAAHTADDPIEPGSDIKTPEKATKDALTGNATRTITYIISDGKTSAPQKVVQTVPYSLTAIVDETNGDFLGYDTDGDGAVDTQDKDTAINAVISKKKFVAVKSPTVPNYSPDQVSVAETGATFNADPVTVTYTPQATKPFTASDGKQQNSLIDDNNDGSPKVPAPAWSTNLKGEVKEVVNYVTPNGVQTPDPANQTIEYNLTAIVNTETGEFLGYDTNSDGTVDTDNRQEAIRASLGNNQFSSVTSPTIDGYAPDKNTVEDMDPTINGSDNTLTITVTYTPNSTDGGSGDTTPPTPTPNPTPNPTPDLSLVPVHSQDGKTITAPDGTTITLPEDAQPQALKQTYTRTIKYQYGDGTQVKPDEVQTVTYDLIAMVNPNTGELVGYNTDGTGQNVNIRIGNFSSPFAAKMAAIQDYFAKNNLQWDKASAPVVAGFIPDQEVSANTNPTGDDAVTVTYTRGDNGIVEVQPSDNVKPGQSIDSSNPSVVWPMGVSQADLQKTVIRIIKYQDQAGNTLSAPTVQQVVYQIQAIVNKTTGALLGYDTNGDGQVDATDLASAFAKINQTQSFAAQRIPDLSAQGYYPVDTKEVASAVADANDPDVITIVNYARTQSSDSSNAGLMPSASNNSGANGDGSEITGSGSMGSTNQLKFDPNAKVADPALNSSNQKLPQMSDNQQQDRATALIGVGLLSSLLGMIGLDRKKRKDERGE</sequence>
<feature type="compositionally biased region" description="Low complexity" evidence="2">
    <location>
        <begin position="123"/>
        <end position="147"/>
    </location>
</feature>
<dbReference type="Proteomes" id="UP000831947">
    <property type="component" value="Chromosome"/>
</dbReference>
<feature type="region of interest" description="Disordered" evidence="2">
    <location>
        <begin position="2031"/>
        <end position="2096"/>
    </location>
</feature>
<evidence type="ECO:0000313" key="5">
    <source>
        <dbReference type="EMBL" id="UQS83580.1"/>
    </source>
</evidence>
<dbReference type="InterPro" id="IPR013320">
    <property type="entry name" value="ConA-like_dom_sf"/>
</dbReference>
<gene>
    <name evidence="5" type="ORF">MOO47_07385</name>
</gene>
<dbReference type="NCBIfam" id="TIGR03715">
    <property type="entry name" value="KxYKxGKxW"/>
    <property type="match status" value="1"/>
</dbReference>
<organism evidence="5 6">
    <name type="scientific">Bombilactobacillus thymidiniphilus</name>
    <dbReference type="NCBI Taxonomy" id="2923363"/>
    <lineage>
        <taxon>Bacteria</taxon>
        <taxon>Bacillati</taxon>
        <taxon>Bacillota</taxon>
        <taxon>Bacilli</taxon>
        <taxon>Lactobacillales</taxon>
        <taxon>Lactobacillaceae</taxon>
        <taxon>Bombilactobacillus</taxon>
    </lineage>
</organism>
<proteinExistence type="predicted"/>
<feature type="domain" description="Mub B2-like" evidence="4">
    <location>
        <begin position="1913"/>
        <end position="2029"/>
    </location>
</feature>
<feature type="compositionally biased region" description="Polar residues" evidence="2">
    <location>
        <begin position="2081"/>
        <end position="2096"/>
    </location>
</feature>
<reference evidence="5 6" key="1">
    <citation type="journal article" date="2022" name="Int. J. Syst. Evol. Microbiol.">
        <title>Apilactobacillus apisilvae sp. nov., Nicolia spurrieriana gen. nov. sp. nov., Bombilactobacillus folatiphilus sp. nov. and Bombilactobacillus thymidiniphilus sp. nov., four new lactic acid bacterial isolates from stingless bees Tetragonula carbonaria and Austroplebeia australis.</title>
        <authorList>
            <person name="Oliphant S.A."/>
            <person name="Watson-Haigh N.S."/>
            <person name="Sumby K.M."/>
            <person name="Gardner J."/>
            <person name="Groom S."/>
            <person name="Jiranek V."/>
        </authorList>
    </citation>
    <scope>NUCLEOTIDE SEQUENCE [LARGE SCALE GENOMIC DNA]</scope>
    <source>
        <strain evidence="5 6">SG4_A1</strain>
    </source>
</reference>
<feature type="domain" description="Mub B2-like" evidence="4">
    <location>
        <begin position="543"/>
        <end position="663"/>
    </location>
</feature>
<keyword evidence="1" id="KW-0732">Signal</keyword>
<feature type="region of interest" description="Disordered" evidence="2">
    <location>
        <begin position="978"/>
        <end position="997"/>
    </location>
</feature>
<evidence type="ECO:0000256" key="2">
    <source>
        <dbReference type="SAM" id="MobiDB-lite"/>
    </source>
</evidence>
<feature type="region of interest" description="Disordered" evidence="2">
    <location>
        <begin position="51"/>
        <end position="90"/>
    </location>
</feature>
<feature type="domain" description="Mub B2-like" evidence="4">
    <location>
        <begin position="1302"/>
        <end position="1415"/>
    </location>
</feature>
<feature type="region of interest" description="Disordered" evidence="2">
    <location>
        <begin position="1699"/>
        <end position="1758"/>
    </location>
</feature>
<feature type="compositionally biased region" description="Polar residues" evidence="2">
    <location>
        <begin position="104"/>
        <end position="122"/>
    </location>
</feature>
<dbReference type="PROSITE" id="PS00018">
    <property type="entry name" value="EF_HAND_1"/>
    <property type="match status" value="1"/>
</dbReference>
<dbReference type="Pfam" id="PF17966">
    <property type="entry name" value="Muc_B2"/>
    <property type="match status" value="9"/>
</dbReference>
<feature type="domain" description="Mub B2-like" evidence="4">
    <location>
        <begin position="1008"/>
        <end position="1125"/>
    </location>
</feature>
<keyword evidence="6" id="KW-1185">Reference proteome</keyword>
<dbReference type="InterPro" id="IPR041495">
    <property type="entry name" value="Mub_B2"/>
</dbReference>
<keyword evidence="3" id="KW-0472">Membrane</keyword>
<feature type="compositionally biased region" description="Polar residues" evidence="2">
    <location>
        <begin position="54"/>
        <end position="90"/>
    </location>
</feature>
<dbReference type="Pfam" id="PF19258">
    <property type="entry name" value="KxYKxGKxW_sig"/>
    <property type="match status" value="1"/>
</dbReference>
<protein>
    <submittedName>
        <fullName evidence="5">KxYKxGKxW signal peptide domain-containing protein</fullName>
    </submittedName>
</protein>
<dbReference type="CDD" id="cd01951">
    <property type="entry name" value="lectin_L-type"/>
    <property type="match status" value="1"/>
</dbReference>
<evidence type="ECO:0000313" key="6">
    <source>
        <dbReference type="Proteomes" id="UP000831947"/>
    </source>
</evidence>
<feature type="compositionally biased region" description="Polar residues" evidence="2">
    <location>
        <begin position="2056"/>
        <end position="2068"/>
    </location>
</feature>
<feature type="domain" description="Mub B2-like" evidence="4">
    <location>
        <begin position="688"/>
        <end position="809"/>
    </location>
</feature>
<feature type="domain" description="Mub B2-like" evidence="4">
    <location>
        <begin position="1759"/>
        <end position="1879"/>
    </location>
</feature>
<feature type="compositionally biased region" description="Pro residues" evidence="2">
    <location>
        <begin position="1715"/>
        <end position="1727"/>
    </location>
</feature>
<dbReference type="InterPro" id="IPR018247">
    <property type="entry name" value="EF_Hand_1_Ca_BS"/>
</dbReference>
<accession>A0ABY4PDD0</accession>
<feature type="transmembrane region" description="Helical" evidence="3">
    <location>
        <begin position="21"/>
        <end position="38"/>
    </location>
</feature>
<feature type="compositionally biased region" description="Polar residues" evidence="2">
    <location>
        <begin position="1558"/>
        <end position="1575"/>
    </location>
</feature>